<reference evidence="2" key="1">
    <citation type="submission" date="2023-04" db="EMBL/GenBank/DDBJ databases">
        <title>Aspergillus oryzae NBRC 4228.</title>
        <authorList>
            <person name="Ichikawa N."/>
            <person name="Sato H."/>
            <person name="Tonouchi N."/>
        </authorList>
    </citation>
    <scope>NUCLEOTIDE SEQUENCE</scope>
    <source>
        <strain evidence="2">NBRC 4228</strain>
    </source>
</reference>
<dbReference type="AlphaFoldDB" id="A0AAN4YLB5"/>
<dbReference type="Gene3D" id="3.40.50.1820">
    <property type="entry name" value="alpha/beta hydrolase"/>
    <property type="match status" value="1"/>
</dbReference>
<dbReference type="InterPro" id="IPR008758">
    <property type="entry name" value="Peptidase_S28"/>
</dbReference>
<gene>
    <name evidence="2" type="ORF">Aory04_000755000</name>
</gene>
<evidence type="ECO:0000256" key="1">
    <source>
        <dbReference type="SAM" id="MobiDB-lite"/>
    </source>
</evidence>
<dbReference type="InterPro" id="IPR029058">
    <property type="entry name" value="AB_hydrolase_fold"/>
</dbReference>
<feature type="compositionally biased region" description="Basic and acidic residues" evidence="1">
    <location>
        <begin position="76"/>
        <end position="86"/>
    </location>
</feature>
<sequence length="135" mass="15066">MTPQRGLSRSVTGGVRNDLDRYWGDSSPYEELTAETLQYLTLEQSILDLTHFAETVQLEFDTSNSSNAPKAVRSSPHPDDTIDKSHIPDVNIISHGCWSVDHTVVLWQLGPPPSLQRRSGPIMPQALLFKLLTIL</sequence>
<proteinExistence type="predicted"/>
<feature type="region of interest" description="Disordered" evidence="1">
    <location>
        <begin position="62"/>
        <end position="86"/>
    </location>
</feature>
<organism evidence="2 3">
    <name type="scientific">Aspergillus oryzae</name>
    <name type="common">Yellow koji mold</name>
    <dbReference type="NCBI Taxonomy" id="5062"/>
    <lineage>
        <taxon>Eukaryota</taxon>
        <taxon>Fungi</taxon>
        <taxon>Dikarya</taxon>
        <taxon>Ascomycota</taxon>
        <taxon>Pezizomycotina</taxon>
        <taxon>Eurotiomycetes</taxon>
        <taxon>Eurotiomycetidae</taxon>
        <taxon>Eurotiales</taxon>
        <taxon>Aspergillaceae</taxon>
        <taxon>Aspergillus</taxon>
        <taxon>Aspergillus subgen. Circumdati</taxon>
    </lineage>
</organism>
<accession>A0AAN4YLB5</accession>
<dbReference type="Pfam" id="PF05577">
    <property type="entry name" value="Peptidase_S28"/>
    <property type="match status" value="1"/>
</dbReference>
<evidence type="ECO:0000313" key="3">
    <source>
        <dbReference type="Proteomes" id="UP001165205"/>
    </source>
</evidence>
<comment type="caution">
    <text evidence="2">The sequence shown here is derived from an EMBL/GenBank/DDBJ whole genome shotgun (WGS) entry which is preliminary data.</text>
</comment>
<name>A0AAN4YLB5_ASPOZ</name>
<protein>
    <submittedName>
        <fullName evidence="2">Unnamed protein product</fullName>
    </submittedName>
</protein>
<dbReference type="EMBL" id="BSYA01000088">
    <property type="protein sequence ID" value="GMG31710.1"/>
    <property type="molecule type" value="Genomic_DNA"/>
</dbReference>
<dbReference type="GO" id="GO:0070008">
    <property type="term" value="F:serine-type exopeptidase activity"/>
    <property type="evidence" value="ECO:0007669"/>
    <property type="project" value="InterPro"/>
</dbReference>
<evidence type="ECO:0000313" key="2">
    <source>
        <dbReference type="EMBL" id="GMG31710.1"/>
    </source>
</evidence>
<dbReference type="Proteomes" id="UP001165205">
    <property type="component" value="Unassembled WGS sequence"/>
</dbReference>
<dbReference type="GO" id="GO:0006508">
    <property type="term" value="P:proteolysis"/>
    <property type="evidence" value="ECO:0007669"/>
    <property type="project" value="InterPro"/>
</dbReference>